<dbReference type="AlphaFoldDB" id="A0A9E7GNN8"/>
<accession>A0A9E7GNN8</accession>
<keyword evidence="2" id="KW-1185">Reference proteome</keyword>
<organism evidence="1 2">
    <name type="scientific">Musa troglodytarum</name>
    <name type="common">fe'i banana</name>
    <dbReference type="NCBI Taxonomy" id="320322"/>
    <lineage>
        <taxon>Eukaryota</taxon>
        <taxon>Viridiplantae</taxon>
        <taxon>Streptophyta</taxon>
        <taxon>Embryophyta</taxon>
        <taxon>Tracheophyta</taxon>
        <taxon>Spermatophyta</taxon>
        <taxon>Magnoliopsida</taxon>
        <taxon>Liliopsida</taxon>
        <taxon>Zingiberales</taxon>
        <taxon>Musaceae</taxon>
        <taxon>Musa</taxon>
    </lineage>
</organism>
<proteinExistence type="predicted"/>
<dbReference type="EMBL" id="CP097509">
    <property type="protein sequence ID" value="URE18175.1"/>
    <property type="molecule type" value="Genomic_DNA"/>
</dbReference>
<evidence type="ECO:0000313" key="2">
    <source>
        <dbReference type="Proteomes" id="UP001055439"/>
    </source>
</evidence>
<sequence length="96" mass="11203">MLVVLAILVELYRSKLKLRSRIVFLALEPPNLQLYGHHLSRRAGGQREPVDCSYMHPHGIPPYPWCLLMELKALKLPWKSDKEHHCRRCFSSLQEG</sequence>
<dbReference type="Proteomes" id="UP001055439">
    <property type="component" value="Chromosome 7"/>
</dbReference>
<reference evidence="1" key="1">
    <citation type="submission" date="2022-05" db="EMBL/GenBank/DDBJ databases">
        <title>The Musa troglodytarum L. genome provides insights into the mechanism of non-climacteric behaviour and enrichment of carotenoids.</title>
        <authorList>
            <person name="Wang J."/>
        </authorList>
    </citation>
    <scope>NUCLEOTIDE SEQUENCE</scope>
    <source>
        <tissue evidence="1">Leaf</tissue>
    </source>
</reference>
<evidence type="ECO:0000313" key="1">
    <source>
        <dbReference type="EMBL" id="URE18175.1"/>
    </source>
</evidence>
<gene>
    <name evidence="1" type="ORF">MUK42_37106</name>
</gene>
<name>A0A9E7GNN8_9LILI</name>
<protein>
    <submittedName>
        <fullName evidence="1">Uncharacterized protein</fullName>
    </submittedName>
</protein>